<sequence>MRVPTGENATEVTPPECPSSSLINGSPVPVSHTRRIVLSSAPGTMRVPSGKNATEVTPLERLPHPEMFYRPQIPISLPAIHSHTPSASQGRRRSQGEPLDAVPRVSASRSVTLQAVSPPSTKNQSGSLRL</sequence>
<evidence type="ECO:0000313" key="3">
    <source>
        <dbReference type="Proteomes" id="UP000250043"/>
    </source>
</evidence>
<dbReference type="Proteomes" id="UP000250043">
    <property type="component" value="Unassembled WGS sequence"/>
</dbReference>
<keyword evidence="3" id="KW-1185">Reference proteome</keyword>
<protein>
    <submittedName>
        <fullName evidence="2">Uncharacterized protein</fullName>
    </submittedName>
</protein>
<organism evidence="2 3">
    <name type="scientific">Obba rivulosa</name>
    <dbReference type="NCBI Taxonomy" id="1052685"/>
    <lineage>
        <taxon>Eukaryota</taxon>
        <taxon>Fungi</taxon>
        <taxon>Dikarya</taxon>
        <taxon>Basidiomycota</taxon>
        <taxon>Agaricomycotina</taxon>
        <taxon>Agaricomycetes</taxon>
        <taxon>Polyporales</taxon>
        <taxon>Gelatoporiaceae</taxon>
        <taxon>Obba</taxon>
    </lineage>
</organism>
<dbReference type="AlphaFoldDB" id="A0A8E2B397"/>
<proteinExistence type="predicted"/>
<evidence type="ECO:0000313" key="2">
    <source>
        <dbReference type="EMBL" id="OCH93050.1"/>
    </source>
</evidence>
<feature type="region of interest" description="Disordered" evidence="1">
    <location>
        <begin position="75"/>
        <end position="130"/>
    </location>
</feature>
<dbReference type="EMBL" id="KV722360">
    <property type="protein sequence ID" value="OCH93050.1"/>
    <property type="molecule type" value="Genomic_DNA"/>
</dbReference>
<reference evidence="2 3" key="1">
    <citation type="submission" date="2016-07" db="EMBL/GenBank/DDBJ databases">
        <title>Draft genome of the white-rot fungus Obba rivulosa 3A-2.</title>
        <authorList>
            <consortium name="DOE Joint Genome Institute"/>
            <person name="Miettinen O."/>
            <person name="Riley R."/>
            <person name="Acob R."/>
            <person name="Barry K."/>
            <person name="Cullen D."/>
            <person name="De Vries R."/>
            <person name="Hainaut M."/>
            <person name="Hatakka A."/>
            <person name="Henrissat B."/>
            <person name="Hilden K."/>
            <person name="Kuo R."/>
            <person name="Labutti K."/>
            <person name="Lipzen A."/>
            <person name="Makela M.R."/>
            <person name="Sandor L."/>
            <person name="Spatafora J.W."/>
            <person name="Grigoriev I.V."/>
            <person name="Hibbett D.S."/>
        </authorList>
    </citation>
    <scope>NUCLEOTIDE SEQUENCE [LARGE SCALE GENOMIC DNA]</scope>
    <source>
        <strain evidence="2 3">3A-2</strain>
    </source>
</reference>
<accession>A0A8E2B397</accession>
<evidence type="ECO:0000256" key="1">
    <source>
        <dbReference type="SAM" id="MobiDB-lite"/>
    </source>
</evidence>
<name>A0A8E2B397_9APHY</name>
<gene>
    <name evidence="2" type="ORF">OBBRIDRAFT_862959</name>
</gene>
<feature type="region of interest" description="Disordered" evidence="1">
    <location>
        <begin position="1"/>
        <end position="63"/>
    </location>
</feature>
<feature type="compositionally biased region" description="Polar residues" evidence="1">
    <location>
        <begin position="107"/>
        <end position="130"/>
    </location>
</feature>